<keyword evidence="3" id="KW-0812">Transmembrane</keyword>
<feature type="transmembrane region" description="Helical" evidence="3">
    <location>
        <begin position="399"/>
        <end position="424"/>
    </location>
</feature>
<evidence type="ECO:0000256" key="3">
    <source>
        <dbReference type="SAM" id="Phobius"/>
    </source>
</evidence>
<keyword evidence="3" id="KW-1133">Transmembrane helix</keyword>
<dbReference type="PANTHER" id="PTHR11328">
    <property type="entry name" value="MAJOR FACILITATOR SUPERFAMILY DOMAIN-CONTAINING PROTEIN"/>
    <property type="match status" value="1"/>
</dbReference>
<sequence>MATGSASGRWRSRFRSPPAAAHYCGTDDKDREGFSIPQSPPSPNGPPLSALTLAALAAPSIALSALSLPLVVYLPSYYSGSLHLDLGVVGAVFMIVRIIDIVLDPLLGGWMDRTRTRFGRYRPWVAAGAPMIMVGMVMLFTASPGVGPGYLAIWLLVAYAGWSVLGLAQLALAAGASPDYQERSRIYAWWQFAFMLGMVAAMLIPKILAFAGRPGQTDAMHMMAWFVVGVTPLMTGFTLAIVPERHRAADSRHGGISTYFRLARRGDVRIVLLGELLLGLGAGATTTLAVFFFALAKGIAPADVGLILIGQFAVALLVTPVWTILAGRLGKHRALALAATGSGLAQIPLYLMPGGNLLVAIGVFSLVGLFYGAIAMLPRAMIADCADANRLDSAEDCTGLLFALLIGVWKVGQALSVGLLFMILDWIDFKPALDASNSVQALDRLQWLYCFIPLLLSGLAALLLLRYPLTSARHAEILQKLQLKQ</sequence>
<proteinExistence type="inferred from homology"/>
<dbReference type="PANTHER" id="PTHR11328:SF24">
    <property type="entry name" value="MAJOR FACILITATOR SUPERFAMILY (MFS) PROFILE DOMAIN-CONTAINING PROTEIN"/>
    <property type="match status" value="1"/>
</dbReference>
<keyword evidence="5" id="KW-1185">Reference proteome</keyword>
<feature type="transmembrane region" description="Helical" evidence="3">
    <location>
        <begin position="149"/>
        <end position="174"/>
    </location>
</feature>
<dbReference type="RefSeq" id="WP_169793902.1">
    <property type="nucleotide sequence ID" value="NZ_KQ130434.1"/>
</dbReference>
<dbReference type="Proteomes" id="UP000052232">
    <property type="component" value="Unassembled WGS sequence"/>
</dbReference>
<feature type="transmembrane region" description="Helical" evidence="3">
    <location>
        <begin position="334"/>
        <end position="351"/>
    </location>
</feature>
<accession>A0A0J7XZX0</accession>
<organism evidence="4 5">
    <name type="scientific">Sphingobium cupriresistens LL01</name>
    <dbReference type="NCBI Taxonomy" id="1420583"/>
    <lineage>
        <taxon>Bacteria</taxon>
        <taxon>Pseudomonadati</taxon>
        <taxon>Pseudomonadota</taxon>
        <taxon>Alphaproteobacteria</taxon>
        <taxon>Sphingomonadales</taxon>
        <taxon>Sphingomonadaceae</taxon>
        <taxon>Sphingobium</taxon>
    </lineage>
</organism>
<comment type="caution">
    <text evidence="4">The sequence shown here is derived from an EMBL/GenBank/DDBJ whole genome shotgun (WGS) entry which is preliminary data.</text>
</comment>
<dbReference type="Gene3D" id="1.20.1250.20">
    <property type="entry name" value="MFS general substrate transporter like domains"/>
    <property type="match status" value="2"/>
</dbReference>
<comment type="similarity">
    <text evidence="1">Belongs to the sodium:galactoside symporter (TC 2.A.2) family.</text>
</comment>
<feature type="transmembrane region" description="Helical" evidence="3">
    <location>
        <begin position="444"/>
        <end position="465"/>
    </location>
</feature>
<evidence type="ECO:0000256" key="2">
    <source>
        <dbReference type="SAM" id="MobiDB-lite"/>
    </source>
</evidence>
<feature type="transmembrane region" description="Helical" evidence="3">
    <location>
        <begin position="357"/>
        <end position="378"/>
    </location>
</feature>
<dbReference type="Pfam" id="PF13347">
    <property type="entry name" value="MFS_2"/>
    <property type="match status" value="1"/>
</dbReference>
<feature type="region of interest" description="Disordered" evidence="2">
    <location>
        <begin position="1"/>
        <end position="43"/>
    </location>
</feature>
<dbReference type="AlphaFoldDB" id="A0A0J7XZX0"/>
<dbReference type="STRING" id="1420583.V473_01975"/>
<reference evidence="4 5" key="1">
    <citation type="journal article" date="2015" name="G3 (Bethesda)">
        <title>Insights into Ongoing Evolution of the Hexachlorocyclohexane Catabolic Pathway from Comparative Genomics of Ten Sphingomonadaceae Strains.</title>
        <authorList>
            <person name="Pearce S.L."/>
            <person name="Oakeshott J.G."/>
            <person name="Pandey G."/>
        </authorList>
    </citation>
    <scope>NUCLEOTIDE SEQUENCE [LARGE SCALE GENOMIC DNA]</scope>
    <source>
        <strain evidence="4 5">LL01</strain>
    </source>
</reference>
<name>A0A0J7XZX0_9SPHN</name>
<feature type="transmembrane region" description="Helical" evidence="3">
    <location>
        <begin position="223"/>
        <end position="242"/>
    </location>
</feature>
<feature type="transmembrane region" description="Helical" evidence="3">
    <location>
        <begin position="124"/>
        <end position="143"/>
    </location>
</feature>
<feature type="transmembrane region" description="Helical" evidence="3">
    <location>
        <begin position="306"/>
        <end position="327"/>
    </location>
</feature>
<dbReference type="EMBL" id="JACT01000001">
    <property type="protein sequence ID" value="KMS57042.1"/>
    <property type="molecule type" value="Genomic_DNA"/>
</dbReference>
<dbReference type="PATRIC" id="fig|1420583.3.peg.395"/>
<evidence type="ECO:0000313" key="5">
    <source>
        <dbReference type="Proteomes" id="UP000052232"/>
    </source>
</evidence>
<dbReference type="SUPFAM" id="SSF103473">
    <property type="entry name" value="MFS general substrate transporter"/>
    <property type="match status" value="1"/>
</dbReference>
<gene>
    <name evidence="4" type="ORF">V473_01975</name>
</gene>
<keyword evidence="3" id="KW-0472">Membrane</keyword>
<feature type="transmembrane region" description="Helical" evidence="3">
    <location>
        <begin position="48"/>
        <end position="74"/>
    </location>
</feature>
<dbReference type="GO" id="GO:0005886">
    <property type="term" value="C:plasma membrane"/>
    <property type="evidence" value="ECO:0007669"/>
    <property type="project" value="TreeGrafter"/>
</dbReference>
<feature type="transmembrane region" description="Helical" evidence="3">
    <location>
        <begin position="186"/>
        <end position="211"/>
    </location>
</feature>
<dbReference type="InterPro" id="IPR036259">
    <property type="entry name" value="MFS_trans_sf"/>
</dbReference>
<dbReference type="InterPro" id="IPR039672">
    <property type="entry name" value="MFS_2"/>
</dbReference>
<evidence type="ECO:0000256" key="1">
    <source>
        <dbReference type="ARBA" id="ARBA00009617"/>
    </source>
</evidence>
<dbReference type="GO" id="GO:0008643">
    <property type="term" value="P:carbohydrate transport"/>
    <property type="evidence" value="ECO:0007669"/>
    <property type="project" value="InterPro"/>
</dbReference>
<evidence type="ECO:0000313" key="4">
    <source>
        <dbReference type="EMBL" id="KMS57042.1"/>
    </source>
</evidence>
<feature type="transmembrane region" description="Helical" evidence="3">
    <location>
        <begin position="86"/>
        <end position="103"/>
    </location>
</feature>
<protein>
    <submittedName>
        <fullName evidence="4">MFS transporter</fullName>
    </submittedName>
</protein>
<feature type="transmembrane region" description="Helical" evidence="3">
    <location>
        <begin position="270"/>
        <end position="294"/>
    </location>
</feature>
<dbReference type="GO" id="GO:0015293">
    <property type="term" value="F:symporter activity"/>
    <property type="evidence" value="ECO:0007669"/>
    <property type="project" value="InterPro"/>
</dbReference>